<dbReference type="InterPro" id="IPR035906">
    <property type="entry name" value="MetI-like_sf"/>
</dbReference>
<evidence type="ECO:0000313" key="2">
    <source>
        <dbReference type="Proteomes" id="UP001592582"/>
    </source>
</evidence>
<evidence type="ECO:0000313" key="1">
    <source>
        <dbReference type="EMBL" id="MFC1414422.1"/>
    </source>
</evidence>
<dbReference type="InterPro" id="IPR000515">
    <property type="entry name" value="MetI-like"/>
</dbReference>
<name>A0ABV6VL02_9ACTN</name>
<organism evidence="1 2">
    <name type="scientific">Streptacidiphilus alkalitolerans</name>
    <dbReference type="NCBI Taxonomy" id="3342712"/>
    <lineage>
        <taxon>Bacteria</taxon>
        <taxon>Bacillati</taxon>
        <taxon>Actinomycetota</taxon>
        <taxon>Actinomycetes</taxon>
        <taxon>Kitasatosporales</taxon>
        <taxon>Streptomycetaceae</taxon>
        <taxon>Streptacidiphilus</taxon>
    </lineage>
</organism>
<sequence length="318" mass="35942">MAAIAVLESSTDPEPTPRRNPNNPRDTFVRELKRNLTAHAFLIGAVLVFALFSWYPMVREFIMSFQKQKLGQTHWVGWHNFNQVWHDPSFGQAWVNTAEFTGLALLLGYVVPFFIAIVMNEFRHARGYLRVLVYLPVMLPPVASLVLFQYFYNPDYGLFNHLLHAAHLPTSSWLQSPKMSMIAVVIASTWMNMGGATLIYLASLQGIPGELYEAAEIDGAGILRRIWHVTIPQTRMILSMMLMLQIVATMQVFVEPFVLTNGGQGVDNSTTTVVYLIYQYAFNFGNYGAASALGLLLLVVLVVFALVYRWLTSRVEEQ</sequence>
<dbReference type="Proteomes" id="UP001592582">
    <property type="component" value="Unassembled WGS sequence"/>
</dbReference>
<dbReference type="SUPFAM" id="SSF161098">
    <property type="entry name" value="MetI-like"/>
    <property type="match status" value="1"/>
</dbReference>
<dbReference type="Gene3D" id="1.10.3720.10">
    <property type="entry name" value="MetI-like"/>
    <property type="match status" value="1"/>
</dbReference>
<gene>
    <name evidence="1" type="ORF">ACEZDG_34685</name>
</gene>
<dbReference type="InterPro" id="IPR051393">
    <property type="entry name" value="ABC_transporter_permease"/>
</dbReference>
<protein>
    <submittedName>
        <fullName evidence="1">Carbohydrate ABC transporter permease</fullName>
    </submittedName>
</protein>
<dbReference type="CDD" id="cd06261">
    <property type="entry name" value="TM_PBP2"/>
    <property type="match status" value="1"/>
</dbReference>
<comment type="caution">
    <text evidence="1">The sequence shown here is derived from an EMBL/GenBank/DDBJ whole genome shotgun (WGS) entry which is preliminary data.</text>
</comment>
<accession>A0ABV6VL02</accession>
<dbReference type="PANTHER" id="PTHR30193">
    <property type="entry name" value="ABC TRANSPORTER PERMEASE PROTEIN"/>
    <property type="match status" value="1"/>
</dbReference>
<dbReference type="EMBL" id="JBHEZX010000024">
    <property type="protein sequence ID" value="MFC1414422.1"/>
    <property type="molecule type" value="Genomic_DNA"/>
</dbReference>
<dbReference type="Pfam" id="PF00528">
    <property type="entry name" value="BPD_transp_1"/>
    <property type="match status" value="1"/>
</dbReference>
<dbReference type="PROSITE" id="PS50928">
    <property type="entry name" value="ABC_TM1"/>
    <property type="match status" value="1"/>
</dbReference>
<reference evidence="1 2" key="1">
    <citation type="submission" date="2024-09" db="EMBL/GenBank/DDBJ databases">
        <authorList>
            <person name="Lee S.D."/>
        </authorList>
    </citation>
    <scope>NUCLEOTIDE SEQUENCE [LARGE SCALE GENOMIC DNA]</scope>
    <source>
        <strain evidence="1 2">N1-1</strain>
    </source>
</reference>
<dbReference type="PANTHER" id="PTHR30193:SF41">
    <property type="entry name" value="DIACETYLCHITOBIOSE UPTAKE SYSTEM PERMEASE PROTEIN NGCF"/>
    <property type="match status" value="1"/>
</dbReference>
<keyword evidence="2" id="KW-1185">Reference proteome</keyword>
<proteinExistence type="predicted"/>